<reference evidence="3" key="1">
    <citation type="journal article" date="2019" name="Int. J. Syst. Evol. Microbiol.">
        <title>The Global Catalogue of Microorganisms (GCM) 10K type strain sequencing project: providing services to taxonomists for standard genome sequencing and annotation.</title>
        <authorList>
            <consortium name="The Broad Institute Genomics Platform"/>
            <consortium name="The Broad Institute Genome Sequencing Center for Infectious Disease"/>
            <person name="Wu L."/>
            <person name="Ma J."/>
        </authorList>
    </citation>
    <scope>NUCLEOTIDE SEQUENCE [LARGE SCALE GENOMIC DNA]</scope>
    <source>
        <strain evidence="3">CCUG 56698</strain>
    </source>
</reference>
<keyword evidence="3" id="KW-1185">Reference proteome</keyword>
<sequence>MSESSPEDQAAGRPGAEPAAGASAGGSPGPERRSMRDRLVPPPRRPVNPLTDTTMTSISGLDTLNTAFRVRHDGGVVADQSAAPIAAPLRRMDQESVIDLDEALSHHLLLVSDEVDADELEALAVSVWDESGWAGPGMLRLGGGAALRGPWAIDAQSRRALGASAALTHAWLVVCPPSRGAAPDPRLMARDPWAHAFPDGMPVGVELRILLTLRRMARRLCGALRIQGTGDILAPDPDSAVNLTAYSPRWIGPEELLAVLRAEFPTVIDSRDVPLAPQPHPDAREVERIQTIAQSVAELPEDVARHLEESRRRAQSEPQTVDAYAAVAPAGNRSELMVEVRVVPRPPQVLRWEAWTDNAIVEYRVRWLPGPGIDVTTERLSRTSRLERLRAARDVERAAGLVVDAVGGSVIDEDGFLVGQDGDPLAGAPVR</sequence>
<dbReference type="RefSeq" id="WP_380976022.1">
    <property type="nucleotide sequence ID" value="NZ_JBHTEF010000001.1"/>
</dbReference>
<evidence type="ECO:0000313" key="3">
    <source>
        <dbReference type="Proteomes" id="UP001596527"/>
    </source>
</evidence>
<accession>A0ABW2SRM3</accession>
<feature type="region of interest" description="Disordered" evidence="1">
    <location>
        <begin position="1"/>
        <end position="57"/>
    </location>
</feature>
<name>A0ABW2SRM3_9ACTO</name>
<feature type="compositionally biased region" description="Low complexity" evidence="1">
    <location>
        <begin position="11"/>
        <end position="22"/>
    </location>
</feature>
<comment type="caution">
    <text evidence="2">The sequence shown here is derived from an EMBL/GenBank/DDBJ whole genome shotgun (WGS) entry which is preliminary data.</text>
</comment>
<gene>
    <name evidence="2" type="ORF">ACFQWG_13190</name>
</gene>
<proteinExistence type="predicted"/>
<protein>
    <recommendedName>
        <fullName evidence="4">PRTRC system protein E</fullName>
    </recommendedName>
</protein>
<dbReference type="EMBL" id="JBHTEF010000001">
    <property type="protein sequence ID" value="MFC7582148.1"/>
    <property type="molecule type" value="Genomic_DNA"/>
</dbReference>
<dbReference type="Proteomes" id="UP001596527">
    <property type="component" value="Unassembled WGS sequence"/>
</dbReference>
<evidence type="ECO:0008006" key="4">
    <source>
        <dbReference type="Google" id="ProtNLM"/>
    </source>
</evidence>
<evidence type="ECO:0000256" key="1">
    <source>
        <dbReference type="SAM" id="MobiDB-lite"/>
    </source>
</evidence>
<evidence type="ECO:0000313" key="2">
    <source>
        <dbReference type="EMBL" id="MFC7582148.1"/>
    </source>
</evidence>
<feature type="compositionally biased region" description="Basic and acidic residues" evidence="1">
    <location>
        <begin position="30"/>
        <end position="39"/>
    </location>
</feature>
<organism evidence="2 3">
    <name type="scientific">Schaalia naturae</name>
    <dbReference type="NCBI Taxonomy" id="635203"/>
    <lineage>
        <taxon>Bacteria</taxon>
        <taxon>Bacillati</taxon>
        <taxon>Actinomycetota</taxon>
        <taxon>Actinomycetes</taxon>
        <taxon>Actinomycetales</taxon>
        <taxon>Actinomycetaceae</taxon>
        <taxon>Schaalia</taxon>
    </lineage>
</organism>